<name>A0A3N4LEI4_9PEZI</name>
<dbReference type="AlphaFoldDB" id="A0A3N4LEI4"/>
<dbReference type="Proteomes" id="UP000267821">
    <property type="component" value="Unassembled WGS sequence"/>
</dbReference>
<dbReference type="PANTHER" id="PTHR40903">
    <property type="entry name" value="GLYCINE-RICH CELL WALL STRUCTURAL PROTEIN 1-LIKE"/>
    <property type="match status" value="1"/>
</dbReference>
<evidence type="ECO:0000313" key="4">
    <source>
        <dbReference type="EMBL" id="RPB21293.1"/>
    </source>
</evidence>
<reference evidence="4 5" key="1">
    <citation type="journal article" date="2018" name="Nat. Ecol. Evol.">
        <title>Pezizomycetes genomes reveal the molecular basis of ectomycorrhizal truffle lifestyle.</title>
        <authorList>
            <person name="Murat C."/>
            <person name="Payen T."/>
            <person name="Noel B."/>
            <person name="Kuo A."/>
            <person name="Morin E."/>
            <person name="Chen J."/>
            <person name="Kohler A."/>
            <person name="Krizsan K."/>
            <person name="Balestrini R."/>
            <person name="Da Silva C."/>
            <person name="Montanini B."/>
            <person name="Hainaut M."/>
            <person name="Levati E."/>
            <person name="Barry K.W."/>
            <person name="Belfiori B."/>
            <person name="Cichocki N."/>
            <person name="Clum A."/>
            <person name="Dockter R.B."/>
            <person name="Fauchery L."/>
            <person name="Guy J."/>
            <person name="Iotti M."/>
            <person name="Le Tacon F."/>
            <person name="Lindquist E.A."/>
            <person name="Lipzen A."/>
            <person name="Malagnac F."/>
            <person name="Mello A."/>
            <person name="Molinier V."/>
            <person name="Miyauchi S."/>
            <person name="Poulain J."/>
            <person name="Riccioni C."/>
            <person name="Rubini A."/>
            <person name="Sitrit Y."/>
            <person name="Splivallo R."/>
            <person name="Traeger S."/>
            <person name="Wang M."/>
            <person name="Zifcakova L."/>
            <person name="Wipf D."/>
            <person name="Zambonelli A."/>
            <person name="Paolocci F."/>
            <person name="Nowrousian M."/>
            <person name="Ottonello S."/>
            <person name="Baldrian P."/>
            <person name="Spatafora J.W."/>
            <person name="Henrissat B."/>
            <person name="Nagy L.G."/>
            <person name="Aury J.M."/>
            <person name="Wincker P."/>
            <person name="Grigoriev I.V."/>
            <person name="Bonfante P."/>
            <person name="Martin F.M."/>
        </authorList>
    </citation>
    <scope>NUCLEOTIDE SEQUENCE [LARGE SCALE GENOMIC DNA]</scope>
    <source>
        <strain evidence="4 5">ATCC MYA-4762</strain>
    </source>
</reference>
<protein>
    <recommendedName>
        <fullName evidence="6">IEC3 subunit of the Ino80 complex, chromatin re-modelling-domain-containing protein</fullName>
    </recommendedName>
</protein>
<dbReference type="GO" id="GO:0006338">
    <property type="term" value="P:chromatin remodeling"/>
    <property type="evidence" value="ECO:0007669"/>
    <property type="project" value="InterPro"/>
</dbReference>
<feature type="region of interest" description="Disordered" evidence="1">
    <location>
        <begin position="1"/>
        <end position="41"/>
    </location>
</feature>
<sequence length="549" mass="59736">MATEHHHHHQHHGYGHSAAFGSGGKADASSSGGGAHHSHKSFKRKYRKLKLRFDAVMKQSDDLFRKDIIATAQVKRITEENVFVPNFLSPSLNIHPTNLPNRRLLDLLLDLNSTYHLPRHKRYNIGSPSCSTPVGFLSPEHLAKYQNSNEEDVEPMDLDPAANTTTTTVAVVDKKLHSIAGAVRDSDSSESESSDGSEEDDDESEDEDEEEEEEDFPRDIPEYDDLSVSELELEEIRVERYTRGEPTTPPLYVRKGLEALSRRRAQRKKEARRRTRKLAKKNNNGVTIKPESSTPVISIGPNTIATTASNPAAPGTGGVGGAETHIDKDKDKPRILLPPDDLYHPGSTPPYLRDPSPFLLTVEEEEEYYASIDQHMSFHPNRPSTFELTQHNDDAVPVPDAAEDQRNPMSVYSWLKRNQPQIFLQEVEEPGGGGGGPGTGVGGAGGPGRKGGRGKSGPKRRVNMEGEEEEMHAKGQGMKRKRKGDEQEGMGMGVITPTPVKVAGAGGTGGTGAGGSGGKGGSGGRGRKKKEVLQGSLEEGTPVGKKVRR</sequence>
<feature type="compositionally biased region" description="Basic residues" evidence="1">
    <location>
        <begin position="262"/>
        <end position="280"/>
    </location>
</feature>
<evidence type="ECO:0000259" key="2">
    <source>
        <dbReference type="Pfam" id="PF14612"/>
    </source>
</evidence>
<feature type="region of interest" description="Disordered" evidence="1">
    <location>
        <begin position="380"/>
        <end position="405"/>
    </location>
</feature>
<feature type="compositionally biased region" description="Basic residues" evidence="1">
    <location>
        <begin position="450"/>
        <end position="461"/>
    </location>
</feature>
<dbReference type="EMBL" id="ML121561">
    <property type="protein sequence ID" value="RPB21293.1"/>
    <property type="molecule type" value="Genomic_DNA"/>
</dbReference>
<dbReference type="STRING" id="1051890.A0A3N4LEI4"/>
<accession>A0A3N4LEI4</accession>
<feature type="compositionally biased region" description="Low complexity" evidence="1">
    <location>
        <begin position="15"/>
        <end position="30"/>
    </location>
</feature>
<feature type="compositionally biased region" description="Gly residues" evidence="1">
    <location>
        <begin position="430"/>
        <end position="449"/>
    </location>
</feature>
<feature type="compositionally biased region" description="Gly residues" evidence="1">
    <location>
        <begin position="504"/>
        <end position="524"/>
    </location>
</feature>
<evidence type="ECO:0000259" key="3">
    <source>
        <dbReference type="Pfam" id="PF24244"/>
    </source>
</evidence>
<feature type="domain" description="INO80 complex subunit 3 N-terminal" evidence="2">
    <location>
        <begin position="40"/>
        <end position="81"/>
    </location>
</feature>
<feature type="compositionally biased region" description="Basic residues" evidence="1">
    <location>
        <begin position="1"/>
        <end position="14"/>
    </location>
</feature>
<feature type="region of interest" description="Disordered" evidence="1">
    <location>
        <begin position="425"/>
        <end position="549"/>
    </location>
</feature>
<evidence type="ECO:0000313" key="5">
    <source>
        <dbReference type="Proteomes" id="UP000267821"/>
    </source>
</evidence>
<feature type="compositionally biased region" description="Basic and acidic residues" evidence="1">
    <location>
        <begin position="234"/>
        <end position="243"/>
    </location>
</feature>
<dbReference type="Pfam" id="PF14612">
    <property type="entry name" value="Ino80_Iec3"/>
    <property type="match status" value="1"/>
</dbReference>
<keyword evidence="5" id="KW-1185">Reference proteome</keyword>
<dbReference type="InterPro" id="IPR055449">
    <property type="entry name" value="Iec3-like_M"/>
</dbReference>
<dbReference type="PANTHER" id="PTHR40903:SF1">
    <property type="entry name" value="HYPHALLY REGULATED CELL WALL PROTEIN 3"/>
    <property type="match status" value="1"/>
</dbReference>
<feature type="compositionally biased region" description="Polar residues" evidence="1">
    <location>
        <begin position="282"/>
        <end position="310"/>
    </location>
</feature>
<evidence type="ECO:0008006" key="6">
    <source>
        <dbReference type="Google" id="ProtNLM"/>
    </source>
</evidence>
<dbReference type="InParanoid" id="A0A3N4LEI4"/>
<organism evidence="4 5">
    <name type="scientific">Terfezia boudieri ATCC MYA-4762</name>
    <dbReference type="NCBI Taxonomy" id="1051890"/>
    <lineage>
        <taxon>Eukaryota</taxon>
        <taxon>Fungi</taxon>
        <taxon>Dikarya</taxon>
        <taxon>Ascomycota</taxon>
        <taxon>Pezizomycotina</taxon>
        <taxon>Pezizomycetes</taxon>
        <taxon>Pezizales</taxon>
        <taxon>Pezizaceae</taxon>
        <taxon>Terfezia</taxon>
    </lineage>
</organism>
<dbReference type="InterPro" id="IPR032742">
    <property type="entry name" value="Iec3_N"/>
</dbReference>
<feature type="domain" description="INO80 complex subunit 3-like middle region" evidence="3">
    <location>
        <begin position="358"/>
        <end position="428"/>
    </location>
</feature>
<dbReference type="Pfam" id="PF24244">
    <property type="entry name" value="Iec3-like_M"/>
    <property type="match status" value="1"/>
</dbReference>
<gene>
    <name evidence="4" type="ORF">L211DRAFT_851652</name>
</gene>
<proteinExistence type="predicted"/>
<evidence type="ECO:0000256" key="1">
    <source>
        <dbReference type="SAM" id="MobiDB-lite"/>
    </source>
</evidence>
<dbReference type="GO" id="GO:0031011">
    <property type="term" value="C:Ino80 complex"/>
    <property type="evidence" value="ECO:0007669"/>
    <property type="project" value="InterPro"/>
</dbReference>
<feature type="compositionally biased region" description="Basic and acidic residues" evidence="1">
    <location>
        <begin position="324"/>
        <end position="334"/>
    </location>
</feature>
<feature type="compositionally biased region" description="Acidic residues" evidence="1">
    <location>
        <begin position="188"/>
        <end position="233"/>
    </location>
</feature>
<feature type="region of interest" description="Disordered" evidence="1">
    <location>
        <begin position="180"/>
        <end position="356"/>
    </location>
</feature>
<dbReference type="OrthoDB" id="4095124at2759"/>